<gene>
    <name evidence="1" type="ORF">KIPB_011118</name>
</gene>
<dbReference type="AlphaFoldDB" id="A0A391NSL2"/>
<reference evidence="1 2" key="1">
    <citation type="journal article" date="2018" name="PLoS ONE">
        <title>The draft genome of Kipferlia bialata reveals reductive genome evolution in fornicate parasites.</title>
        <authorList>
            <person name="Tanifuji G."/>
            <person name="Takabayashi S."/>
            <person name="Kume K."/>
            <person name="Takagi M."/>
            <person name="Nakayama T."/>
            <person name="Kamikawa R."/>
            <person name="Inagaki Y."/>
            <person name="Hashimoto T."/>
        </authorList>
    </citation>
    <scope>NUCLEOTIDE SEQUENCE [LARGE SCALE GENOMIC DNA]</scope>
    <source>
        <strain evidence="1">NY0173</strain>
    </source>
</reference>
<organism evidence="1 2">
    <name type="scientific">Kipferlia bialata</name>
    <dbReference type="NCBI Taxonomy" id="797122"/>
    <lineage>
        <taxon>Eukaryota</taxon>
        <taxon>Metamonada</taxon>
        <taxon>Carpediemonas-like organisms</taxon>
        <taxon>Kipferlia</taxon>
    </lineage>
</organism>
<dbReference type="Gene3D" id="3.30.40.10">
    <property type="entry name" value="Zinc/RING finger domain, C3HC4 (zinc finger)"/>
    <property type="match status" value="1"/>
</dbReference>
<evidence type="ECO:0000313" key="2">
    <source>
        <dbReference type="Proteomes" id="UP000265618"/>
    </source>
</evidence>
<dbReference type="InterPro" id="IPR013083">
    <property type="entry name" value="Znf_RING/FYVE/PHD"/>
</dbReference>
<feature type="non-terminal residue" evidence="1">
    <location>
        <position position="1"/>
    </location>
</feature>
<protein>
    <recommendedName>
        <fullName evidence="3">PHD-type domain-containing protein</fullName>
    </recommendedName>
</protein>
<accession>A0A391NSL2</accession>
<dbReference type="EMBL" id="BDIP01004389">
    <property type="protein sequence ID" value="GCA63650.1"/>
    <property type="molecule type" value="Genomic_DNA"/>
</dbReference>
<evidence type="ECO:0008006" key="3">
    <source>
        <dbReference type="Google" id="ProtNLM"/>
    </source>
</evidence>
<proteinExistence type="predicted"/>
<name>A0A391NSL2_9EUKA</name>
<dbReference type="InterPro" id="IPR011011">
    <property type="entry name" value="Znf_FYVE_PHD"/>
</dbReference>
<comment type="caution">
    <text evidence="1">The sequence shown here is derived from an EMBL/GenBank/DDBJ whole genome shotgun (WGS) entry which is preliminary data.</text>
</comment>
<dbReference type="Proteomes" id="UP000265618">
    <property type="component" value="Unassembled WGS sequence"/>
</dbReference>
<sequence>MSKPKPGYPEDKMPYPTVEVDIPRDRCHFCGEGGKLTSCQGFCRRAFCTKCLVEADATFTPTPEGEIAPKYHCPECEENKG</sequence>
<evidence type="ECO:0000313" key="1">
    <source>
        <dbReference type="EMBL" id="GCA63650.1"/>
    </source>
</evidence>
<keyword evidence="2" id="KW-1185">Reference proteome</keyword>
<dbReference type="SUPFAM" id="SSF57903">
    <property type="entry name" value="FYVE/PHD zinc finger"/>
    <property type="match status" value="1"/>
</dbReference>